<dbReference type="InterPro" id="IPR052698">
    <property type="entry name" value="MoCofactor_Util/Proc"/>
</dbReference>
<comment type="caution">
    <text evidence="3">The sequence shown here is derived from an EMBL/GenBank/DDBJ whole genome shotgun (WGS) entry which is preliminary data.</text>
</comment>
<dbReference type="Pfam" id="PF02625">
    <property type="entry name" value="XdhC_CoxI"/>
    <property type="match status" value="1"/>
</dbReference>
<feature type="domain" description="XdhC- CoxI" evidence="1">
    <location>
        <begin position="12"/>
        <end position="71"/>
    </location>
</feature>
<dbReference type="InterPro" id="IPR003777">
    <property type="entry name" value="XdhC_CoxI"/>
</dbReference>
<dbReference type="NCBIfam" id="NF045664">
    <property type="entry name" value="XdhC_rel_AOR"/>
    <property type="match status" value="1"/>
</dbReference>
<accession>A0A846QH62</accession>
<dbReference type="Pfam" id="PF13478">
    <property type="entry name" value="XdhC_C"/>
    <property type="match status" value="1"/>
</dbReference>
<dbReference type="PANTHER" id="PTHR30388:SF6">
    <property type="entry name" value="XANTHINE DEHYDROGENASE SUBUNIT A-RELATED"/>
    <property type="match status" value="1"/>
</dbReference>
<evidence type="ECO:0000259" key="2">
    <source>
        <dbReference type="Pfam" id="PF13478"/>
    </source>
</evidence>
<dbReference type="Gene3D" id="3.40.50.720">
    <property type="entry name" value="NAD(P)-binding Rossmann-like Domain"/>
    <property type="match status" value="1"/>
</dbReference>
<evidence type="ECO:0000259" key="1">
    <source>
        <dbReference type="Pfam" id="PF02625"/>
    </source>
</evidence>
<gene>
    <name evidence="3" type="ORF">GGQ74_000100</name>
</gene>
<dbReference type="EMBL" id="JAATJA010000001">
    <property type="protein sequence ID" value="NJB66460.1"/>
    <property type="molecule type" value="Genomic_DNA"/>
</dbReference>
<evidence type="ECO:0000313" key="4">
    <source>
        <dbReference type="Proteomes" id="UP000580856"/>
    </source>
</evidence>
<dbReference type="RefSeq" id="WP_167939597.1">
    <property type="nucleotide sequence ID" value="NZ_JAATJA010000001.1"/>
</dbReference>
<feature type="domain" description="XdhC Rossmann" evidence="2">
    <location>
        <begin position="198"/>
        <end position="341"/>
    </location>
</feature>
<organism evidence="3 4">
    <name type="scientific">Desulfobaculum xiamenense</name>
    <dbReference type="NCBI Taxonomy" id="995050"/>
    <lineage>
        <taxon>Bacteria</taxon>
        <taxon>Pseudomonadati</taxon>
        <taxon>Thermodesulfobacteriota</taxon>
        <taxon>Desulfovibrionia</taxon>
        <taxon>Desulfovibrionales</taxon>
        <taxon>Desulfovibrionaceae</taxon>
        <taxon>Desulfobaculum</taxon>
    </lineage>
</organism>
<proteinExistence type="predicted"/>
<dbReference type="Proteomes" id="UP000580856">
    <property type="component" value="Unassembled WGS sequence"/>
</dbReference>
<protein>
    <submittedName>
        <fullName evidence="3">Xanthine dehydrogenase accessory factor</fullName>
    </submittedName>
</protein>
<keyword evidence="4" id="KW-1185">Reference proteome</keyword>
<dbReference type="InterPro" id="IPR027051">
    <property type="entry name" value="XdhC_Rossmann_dom"/>
</dbReference>
<name>A0A846QH62_9BACT</name>
<dbReference type="AlphaFoldDB" id="A0A846QH62"/>
<evidence type="ECO:0000313" key="3">
    <source>
        <dbReference type="EMBL" id="NJB66460.1"/>
    </source>
</evidence>
<reference evidence="3 4" key="1">
    <citation type="submission" date="2020-03" db="EMBL/GenBank/DDBJ databases">
        <title>Genomic Encyclopedia of Type Strains, Phase IV (KMG-IV): sequencing the most valuable type-strain genomes for metagenomic binning, comparative biology and taxonomic classification.</title>
        <authorList>
            <person name="Goeker M."/>
        </authorList>
    </citation>
    <scope>NUCLEOTIDE SEQUENCE [LARGE SCALE GENOMIC DNA]</scope>
    <source>
        <strain evidence="3 4">DSM 24233</strain>
    </source>
</reference>
<dbReference type="PANTHER" id="PTHR30388">
    <property type="entry name" value="ALDEHYDE OXIDOREDUCTASE MOLYBDENUM COFACTOR ASSEMBLY PROTEIN"/>
    <property type="match status" value="1"/>
</dbReference>
<sequence>MKQLIRNIRQHLEAGEDLVIATIIDNSGSTPRTSGSKMLVFRDGCIDGSVGGGIVEAMVQRAAAELFTQGDCAAAFREFDLSNELAARSDMICGGRISVLLEHLPSSSWASAAYTALDDRLRHGQRAVLFTRIDKGDTSRISGRTVLSDSQPVPDWPELPADEATTLRNASLTAGKPVLSMRNGQCYMAESFLPLPSLYIFGAGHVSRPTASLAASVGFRTIVLDDRAEFACDERFPNADEIRVLPDFHDQFKQLGLGEDSFIVIVTRGHMHDKTVLAQALRTPARYVGMIGSIRKRDAIYDALRAEGFTQADIDRCHCPIGLSIGAQTPEEIAVSIISELIMKRAEARK</sequence>